<keyword evidence="2" id="KW-1185">Reference proteome</keyword>
<organism evidence="1 2">
    <name type="scientific">Malus domestica</name>
    <name type="common">Apple</name>
    <name type="synonym">Pyrus malus</name>
    <dbReference type="NCBI Taxonomy" id="3750"/>
    <lineage>
        <taxon>Eukaryota</taxon>
        <taxon>Viridiplantae</taxon>
        <taxon>Streptophyta</taxon>
        <taxon>Embryophyta</taxon>
        <taxon>Tracheophyta</taxon>
        <taxon>Spermatophyta</taxon>
        <taxon>Magnoliopsida</taxon>
        <taxon>eudicotyledons</taxon>
        <taxon>Gunneridae</taxon>
        <taxon>Pentapetalae</taxon>
        <taxon>rosids</taxon>
        <taxon>fabids</taxon>
        <taxon>Rosales</taxon>
        <taxon>Rosaceae</taxon>
        <taxon>Amygdaloideae</taxon>
        <taxon>Maleae</taxon>
        <taxon>Malus</taxon>
    </lineage>
</organism>
<dbReference type="AlphaFoldDB" id="A0A498JFS3"/>
<dbReference type="PANTHER" id="PTHR36026">
    <property type="entry name" value="OS05G0542100 PROTEIN"/>
    <property type="match status" value="1"/>
</dbReference>
<name>A0A498JFS3_MALDO</name>
<evidence type="ECO:0000313" key="1">
    <source>
        <dbReference type="EMBL" id="RXH92894.1"/>
    </source>
</evidence>
<reference evidence="1 2" key="1">
    <citation type="submission" date="2018-10" db="EMBL/GenBank/DDBJ databases">
        <title>A high-quality apple genome assembly.</title>
        <authorList>
            <person name="Hu J."/>
        </authorList>
    </citation>
    <scope>NUCLEOTIDE SEQUENCE [LARGE SCALE GENOMIC DNA]</scope>
    <source>
        <strain evidence="2">cv. HFTH1</strain>
        <tissue evidence="1">Young leaf</tissue>
    </source>
</reference>
<dbReference type="Proteomes" id="UP000290289">
    <property type="component" value="Chromosome 7"/>
</dbReference>
<evidence type="ECO:0000313" key="2">
    <source>
        <dbReference type="Proteomes" id="UP000290289"/>
    </source>
</evidence>
<protein>
    <submittedName>
        <fullName evidence="1">Uncharacterized protein</fullName>
    </submittedName>
</protein>
<gene>
    <name evidence="1" type="ORF">DVH24_011918</name>
</gene>
<dbReference type="PANTHER" id="PTHR36026:SF1">
    <property type="entry name" value="OS05G0542100 PROTEIN"/>
    <property type="match status" value="1"/>
</dbReference>
<dbReference type="EMBL" id="RDQH01000333">
    <property type="protein sequence ID" value="RXH92894.1"/>
    <property type="molecule type" value="Genomic_DNA"/>
</dbReference>
<proteinExistence type="predicted"/>
<accession>A0A498JFS3</accession>
<comment type="caution">
    <text evidence="1">The sequence shown here is derived from an EMBL/GenBank/DDBJ whole genome shotgun (WGS) entry which is preliminary data.</text>
</comment>
<sequence>MFVAACIHLSGKGNLGLEFFFSTRFSLVEQQYASKAGTAIAGKQQCLFLPAVVRPILDSFEASKQVPQPALSDVSVT</sequence>